<dbReference type="InterPro" id="IPR003265">
    <property type="entry name" value="HhH-GPD_domain"/>
</dbReference>
<feature type="domain" description="HhH-GPD" evidence="4">
    <location>
        <begin position="394"/>
        <end position="471"/>
    </location>
</feature>
<organism evidence="5 6">
    <name type="scientific">Sordaria macrospora</name>
    <dbReference type="NCBI Taxonomy" id="5147"/>
    <lineage>
        <taxon>Eukaryota</taxon>
        <taxon>Fungi</taxon>
        <taxon>Dikarya</taxon>
        <taxon>Ascomycota</taxon>
        <taxon>Pezizomycotina</taxon>
        <taxon>Sordariomycetes</taxon>
        <taxon>Sordariomycetidae</taxon>
        <taxon>Sordariales</taxon>
        <taxon>Sordariaceae</taxon>
        <taxon>Sordaria</taxon>
    </lineage>
</organism>
<feature type="region of interest" description="Disordered" evidence="3">
    <location>
        <begin position="325"/>
        <end position="352"/>
    </location>
</feature>
<dbReference type="Gene3D" id="1.10.340.30">
    <property type="entry name" value="Hypothetical protein, domain 2"/>
    <property type="match status" value="1"/>
</dbReference>
<feature type="region of interest" description="Disordered" evidence="3">
    <location>
        <begin position="180"/>
        <end position="281"/>
    </location>
</feature>
<dbReference type="Proteomes" id="UP000433876">
    <property type="component" value="Unassembled WGS sequence"/>
</dbReference>
<protein>
    <recommendedName>
        <fullName evidence="4">HhH-GPD domain-containing protein</fullName>
    </recommendedName>
</protein>
<comment type="subcellular location">
    <subcellularLocation>
        <location evidence="1">Nucleus</location>
    </subcellularLocation>
</comment>
<feature type="compositionally biased region" description="Polar residues" evidence="3">
    <location>
        <begin position="329"/>
        <end position="344"/>
    </location>
</feature>
<dbReference type="GO" id="GO:0005634">
    <property type="term" value="C:nucleus"/>
    <property type="evidence" value="ECO:0007669"/>
    <property type="project" value="UniProtKB-SubCell"/>
</dbReference>
<dbReference type="GO" id="GO:0006285">
    <property type="term" value="P:base-excision repair, AP site formation"/>
    <property type="evidence" value="ECO:0007669"/>
    <property type="project" value="UniProtKB-ARBA"/>
</dbReference>
<dbReference type="VEuPathDB" id="FungiDB:SMAC_08475"/>
<evidence type="ECO:0000313" key="6">
    <source>
        <dbReference type="Proteomes" id="UP000433876"/>
    </source>
</evidence>
<comment type="caution">
    <text evidence="5">The sequence shown here is derived from an EMBL/GenBank/DDBJ whole genome shotgun (WGS) entry which is preliminary data.</text>
</comment>
<proteinExistence type="predicted"/>
<feature type="compositionally biased region" description="Basic and acidic residues" evidence="3">
    <location>
        <begin position="207"/>
        <end position="217"/>
    </location>
</feature>
<dbReference type="AlphaFoldDB" id="A0A8S8ZN56"/>
<dbReference type="Pfam" id="PF00730">
    <property type="entry name" value="HhH-GPD"/>
    <property type="match status" value="1"/>
</dbReference>
<reference evidence="5 6" key="1">
    <citation type="submission" date="2017-07" db="EMBL/GenBank/DDBJ databases">
        <title>Genome sequence of the Sordaria macrospora wild type strain R19027.</title>
        <authorList>
            <person name="Nowrousian M."/>
            <person name="Teichert I."/>
            <person name="Kueck U."/>
        </authorList>
    </citation>
    <scope>NUCLEOTIDE SEQUENCE [LARGE SCALE GENOMIC DNA]</scope>
    <source>
        <strain evidence="5 6">R19027</strain>
        <tissue evidence="5">Mycelium</tissue>
    </source>
</reference>
<accession>A0A8S8ZN56</accession>
<feature type="compositionally biased region" description="Basic residues" evidence="3">
    <location>
        <begin position="185"/>
        <end position="194"/>
    </location>
</feature>
<evidence type="ECO:0000259" key="4">
    <source>
        <dbReference type="Pfam" id="PF00730"/>
    </source>
</evidence>
<dbReference type="EMBL" id="NMPR01000123">
    <property type="protein sequence ID" value="KAA8629805.1"/>
    <property type="molecule type" value="Genomic_DNA"/>
</dbReference>
<sequence>MPSQNQSQSQSQYQVPHLPYNDTISPAYAHDILDAFDIDSLPSVDREFLASLLTSGHAPAVEVRRLVEMSLMRGMEEWEMMMNCAKSLGDQAYQVLRLKRGRESSRPESVRDGHELCLLPFLDVVMKVRVGSVLGKRRGGVVGGEKITSEIVETDGRKRAKKTTTAAVRKGVSRFWAEDDDTTKTNRRRTRGQRKISVSGDGGKAVKGYEPDQEEVKAASPTQLITVVHRPAEGGQGNGESEKISGSKEDADLEHSTPPDDTSHPDTRSPQRSLASPSPPNELLGAAFGDVLVADKLSFDVSLAPATAIITGKHTYKSPFFVEPPPSPKLTSKISPSKKNSPTKRVQYPPPGVSRLPIPPLSAPSFGLIQEELASDPFRLLIVVTFLIKVRGTVAIPLFRQLMARFPTPEALAGADPAEIINLIRPLGLSVNRCAVIQKYARMWIECPPCREKRYGVKNYPRVGDARDVKVGEEFGCEPDDFYYQGGKVSRGGDEGDNTSINAFKLAKEHAIGSAWEIGHLTQGPYALDSWRIFCRDKLLGRAEDWKGKGRHPEFQPEWMRVLPRDKELRACLRWIWMREGWEWDPVTGEREPLREEMRKAVDEGWVGYDECGGLVIFDENKEKKTDGVS</sequence>
<feature type="compositionally biased region" description="Basic and acidic residues" evidence="3">
    <location>
        <begin position="240"/>
        <end position="269"/>
    </location>
</feature>
<dbReference type="InterPro" id="IPR045138">
    <property type="entry name" value="MeCP2/MBD4"/>
</dbReference>
<gene>
    <name evidence="5" type="ORF">SMACR_08475</name>
</gene>
<dbReference type="PANTHER" id="PTHR15074">
    <property type="entry name" value="METHYL-CPG-BINDING PROTEIN"/>
    <property type="match status" value="1"/>
</dbReference>
<dbReference type="GO" id="GO:0003824">
    <property type="term" value="F:catalytic activity"/>
    <property type="evidence" value="ECO:0007669"/>
    <property type="project" value="InterPro"/>
</dbReference>
<evidence type="ECO:0000256" key="2">
    <source>
        <dbReference type="ARBA" id="ARBA00023242"/>
    </source>
</evidence>
<keyword evidence="2" id="KW-0539">Nucleus</keyword>
<evidence type="ECO:0000313" key="5">
    <source>
        <dbReference type="EMBL" id="KAA8629805.1"/>
    </source>
</evidence>
<name>A0A8S8ZN56_SORMA</name>
<dbReference type="SUPFAM" id="SSF48150">
    <property type="entry name" value="DNA-glycosylase"/>
    <property type="match status" value="1"/>
</dbReference>
<evidence type="ECO:0000256" key="1">
    <source>
        <dbReference type="ARBA" id="ARBA00004123"/>
    </source>
</evidence>
<evidence type="ECO:0000256" key="3">
    <source>
        <dbReference type="SAM" id="MobiDB-lite"/>
    </source>
</evidence>
<dbReference type="InterPro" id="IPR011257">
    <property type="entry name" value="DNA_glycosylase"/>
</dbReference>
<dbReference type="PANTHER" id="PTHR15074:SF0">
    <property type="entry name" value="METHYL-CPG-BINDING DOMAIN PROTEIN 4-LIKE PROTEIN"/>
    <property type="match status" value="1"/>
</dbReference>
<dbReference type="GO" id="GO:0003677">
    <property type="term" value="F:DNA binding"/>
    <property type="evidence" value="ECO:0007669"/>
    <property type="project" value="InterPro"/>
</dbReference>